<evidence type="ECO:0000313" key="3">
    <source>
        <dbReference type="Proteomes" id="UP000308267"/>
    </source>
</evidence>
<comment type="caution">
    <text evidence="2">The sequence shown here is derived from an EMBL/GenBank/DDBJ whole genome shotgun (WGS) entry which is preliminary data.</text>
</comment>
<evidence type="ECO:0000313" key="2">
    <source>
        <dbReference type="EMBL" id="TGZ60444.1"/>
    </source>
</evidence>
<evidence type="ECO:0000256" key="1">
    <source>
        <dbReference type="SAM" id="SignalP"/>
    </source>
</evidence>
<dbReference type="Proteomes" id="UP000308267">
    <property type="component" value="Unassembled WGS sequence"/>
</dbReference>
<gene>
    <name evidence="2" type="ORF">CRM22_008535</name>
</gene>
<proteinExistence type="predicted"/>
<sequence length="469" mass="53375">MRIKPKKWFVLLLISASILTANGGTPEEDWFERPPGPSNPRRFSRTSVAQEEMYVPGHIITDTVAQLARVATRTWRSIFEGNYERCAAAHLSILVKETEQIYNEGKEIIKRMKNSFLQASAVSFRKMRLLNEEFELMMPDIARLGALCIDPNNPVHRFSVEVLLIILPSVSGMSSFTNTIITQFRSEKYVETLHVIYSGLVYIYEVLRVIEVPINELAALQERTCTATERPQKRWKYPKAIGRYLENYMVQQIGLISVRIADNRKIRGPSNYVQATKDSITKIELLMDRMIRTIDGHFHRCTSQDSQADALINKLPEALGRLLSASFACRPLRQLLGDNLEDDYDEESAAEINPHSPSELMMLIATLAQGPKLSSQQESMDESSIVPTVVTNEELYLRFEITLNSILSTRLGAITHLTTEAKQMTLDLANLEKQIRNSWCPAPYFAGPREFGHHSDRCLALQYGHSDFY</sequence>
<reference evidence="2 3" key="1">
    <citation type="journal article" date="2019" name="BMC Genomics">
        <title>New insights from Opisthorchis felineus genome: update on genomics of the epidemiologically important liver flukes.</title>
        <authorList>
            <person name="Ershov N.I."/>
            <person name="Mordvinov V.A."/>
            <person name="Prokhortchouk E.B."/>
            <person name="Pakharukova M.Y."/>
            <person name="Gunbin K.V."/>
            <person name="Ustyantsev K."/>
            <person name="Genaev M.A."/>
            <person name="Blinov A.G."/>
            <person name="Mazur A."/>
            <person name="Boulygina E."/>
            <person name="Tsygankova S."/>
            <person name="Khrameeva E."/>
            <person name="Chekanov N."/>
            <person name="Fan G."/>
            <person name="Xiao A."/>
            <person name="Zhang H."/>
            <person name="Xu X."/>
            <person name="Yang H."/>
            <person name="Solovyev V."/>
            <person name="Lee S.M."/>
            <person name="Liu X."/>
            <person name="Afonnikov D.A."/>
            <person name="Skryabin K.G."/>
        </authorList>
    </citation>
    <scope>NUCLEOTIDE SEQUENCE [LARGE SCALE GENOMIC DNA]</scope>
    <source>
        <strain evidence="2">AK-0245</strain>
        <tissue evidence="2">Whole organism</tissue>
    </source>
</reference>
<name>A0A4V3SDG0_OPIFE</name>
<protein>
    <submittedName>
        <fullName evidence="2">Uncharacterized protein</fullName>
    </submittedName>
</protein>
<feature type="chain" id="PRO_5020608609" evidence="1">
    <location>
        <begin position="24"/>
        <end position="469"/>
    </location>
</feature>
<organism evidence="2 3">
    <name type="scientific">Opisthorchis felineus</name>
    <dbReference type="NCBI Taxonomy" id="147828"/>
    <lineage>
        <taxon>Eukaryota</taxon>
        <taxon>Metazoa</taxon>
        <taxon>Spiralia</taxon>
        <taxon>Lophotrochozoa</taxon>
        <taxon>Platyhelminthes</taxon>
        <taxon>Trematoda</taxon>
        <taxon>Digenea</taxon>
        <taxon>Opisthorchiida</taxon>
        <taxon>Opisthorchiata</taxon>
        <taxon>Opisthorchiidae</taxon>
        <taxon>Opisthorchis</taxon>
    </lineage>
</organism>
<keyword evidence="3" id="KW-1185">Reference proteome</keyword>
<dbReference type="AlphaFoldDB" id="A0A4V3SDG0"/>
<accession>A0A4V3SDG0</accession>
<dbReference type="OrthoDB" id="10598836at2759"/>
<feature type="signal peptide" evidence="1">
    <location>
        <begin position="1"/>
        <end position="23"/>
    </location>
</feature>
<dbReference type="EMBL" id="SJOL01008381">
    <property type="protein sequence ID" value="TGZ60444.1"/>
    <property type="molecule type" value="Genomic_DNA"/>
</dbReference>
<keyword evidence="1" id="KW-0732">Signal</keyword>